<proteinExistence type="predicted"/>
<dbReference type="PANTHER" id="PTHR30250:SF11">
    <property type="entry name" value="O-ANTIGEN TRANSPORTER-RELATED"/>
    <property type="match status" value="1"/>
</dbReference>
<feature type="transmembrane region" description="Helical" evidence="6">
    <location>
        <begin position="233"/>
        <end position="254"/>
    </location>
</feature>
<dbReference type="EMBL" id="CAKLPZ010000002">
    <property type="protein sequence ID" value="CAH1001342.1"/>
    <property type="molecule type" value="Genomic_DNA"/>
</dbReference>
<protein>
    <recommendedName>
        <fullName evidence="9">Polysaccharide biosynthesis protein</fullName>
    </recommendedName>
</protein>
<comment type="caution">
    <text evidence="7">The sequence shown here is derived from an EMBL/GenBank/DDBJ whole genome shotgun (WGS) entry which is preliminary data.</text>
</comment>
<dbReference type="InterPro" id="IPR050833">
    <property type="entry name" value="Poly_Biosynth_Transport"/>
</dbReference>
<comment type="subcellular location">
    <subcellularLocation>
        <location evidence="1">Cell membrane</location>
        <topology evidence="1">Multi-pass membrane protein</topology>
    </subcellularLocation>
</comment>
<keyword evidence="3 6" id="KW-0812">Transmembrane</keyword>
<feature type="transmembrane region" description="Helical" evidence="6">
    <location>
        <begin position="102"/>
        <end position="118"/>
    </location>
</feature>
<evidence type="ECO:0000256" key="4">
    <source>
        <dbReference type="ARBA" id="ARBA00022989"/>
    </source>
</evidence>
<feature type="transmembrane region" description="Helical" evidence="6">
    <location>
        <begin position="130"/>
        <end position="151"/>
    </location>
</feature>
<sequence>MLAALRNRFPLIMKWGKLIGVTGGAQILIQGLGFLVGIYIIRILSQEQYAYYTLANTMLGTMTVLADGGISTGVMAEGGKEWKDRDELGAILATGMQMRRQFAIGSLLVSIPVLYYLLHSQGLLWWESSLLILCLIPAFLAALSGSLLQIVPRLHQNINELLKINVQLNVVRLVLTLPLLHFLPLASLAILASSIGQWVSNIQLRKLSLKKANWKAAPTAEYRRRIMAKVKKILPGSIYYCISGQITVWLVAFFSDTDSVAEIGALSRLMMLLSLVKLSVDMLIVPRYARLPSDKKTVILRFFQVLALLTGVSVLIVGAVYLFPNVFLWILGGQYMNLDYEVVLMTISSCIMLVSGVGYMLASSRGIIPNPYLFILVNVVSQVLILYFLVDYTTLAGVILFSIYGAILNLVYRVVDFLYQTLVKVDWSTEGS</sequence>
<feature type="transmembrane region" description="Helical" evidence="6">
    <location>
        <begin position="342"/>
        <end position="361"/>
    </location>
</feature>
<feature type="transmembrane region" description="Helical" evidence="6">
    <location>
        <begin position="21"/>
        <end position="41"/>
    </location>
</feature>
<organism evidence="7 8">
    <name type="scientific">Neolewinella maritima</name>
    <dbReference type="NCBI Taxonomy" id="1383882"/>
    <lineage>
        <taxon>Bacteria</taxon>
        <taxon>Pseudomonadati</taxon>
        <taxon>Bacteroidota</taxon>
        <taxon>Saprospiria</taxon>
        <taxon>Saprospirales</taxon>
        <taxon>Lewinellaceae</taxon>
        <taxon>Neolewinella</taxon>
    </lineage>
</organism>
<evidence type="ECO:0000256" key="3">
    <source>
        <dbReference type="ARBA" id="ARBA00022692"/>
    </source>
</evidence>
<evidence type="ECO:0000313" key="7">
    <source>
        <dbReference type="EMBL" id="CAH1001342.1"/>
    </source>
</evidence>
<reference evidence="7" key="1">
    <citation type="submission" date="2021-12" db="EMBL/GenBank/DDBJ databases">
        <authorList>
            <person name="Rodrigo-Torres L."/>
            <person name="Arahal R. D."/>
            <person name="Lucena T."/>
        </authorList>
    </citation>
    <scope>NUCLEOTIDE SEQUENCE</scope>
    <source>
        <strain evidence="7">CECT 8419</strain>
    </source>
</reference>
<evidence type="ECO:0000256" key="2">
    <source>
        <dbReference type="ARBA" id="ARBA00022475"/>
    </source>
</evidence>
<feature type="transmembrane region" description="Helical" evidence="6">
    <location>
        <begin position="298"/>
        <end position="322"/>
    </location>
</feature>
<evidence type="ECO:0008006" key="9">
    <source>
        <dbReference type="Google" id="ProtNLM"/>
    </source>
</evidence>
<evidence type="ECO:0000256" key="1">
    <source>
        <dbReference type="ARBA" id="ARBA00004651"/>
    </source>
</evidence>
<dbReference type="Proteomes" id="UP000837803">
    <property type="component" value="Unassembled WGS sequence"/>
</dbReference>
<keyword evidence="2" id="KW-1003">Cell membrane</keyword>
<name>A0ABN8F5M6_9BACT</name>
<feature type="transmembrane region" description="Helical" evidence="6">
    <location>
        <begin position="373"/>
        <end position="390"/>
    </location>
</feature>
<evidence type="ECO:0000256" key="5">
    <source>
        <dbReference type="ARBA" id="ARBA00023136"/>
    </source>
</evidence>
<keyword evidence="5 6" id="KW-0472">Membrane</keyword>
<keyword evidence="8" id="KW-1185">Reference proteome</keyword>
<gene>
    <name evidence="7" type="ORF">LEM8419_02243</name>
</gene>
<accession>A0ABN8F5M6</accession>
<evidence type="ECO:0000256" key="6">
    <source>
        <dbReference type="SAM" id="Phobius"/>
    </source>
</evidence>
<dbReference type="PANTHER" id="PTHR30250">
    <property type="entry name" value="PST FAMILY PREDICTED COLANIC ACID TRANSPORTER"/>
    <property type="match status" value="1"/>
</dbReference>
<keyword evidence="4 6" id="KW-1133">Transmembrane helix</keyword>
<feature type="transmembrane region" description="Helical" evidence="6">
    <location>
        <begin position="396"/>
        <end position="415"/>
    </location>
</feature>
<feature type="transmembrane region" description="Helical" evidence="6">
    <location>
        <begin position="266"/>
        <end position="286"/>
    </location>
</feature>
<evidence type="ECO:0000313" key="8">
    <source>
        <dbReference type="Proteomes" id="UP000837803"/>
    </source>
</evidence>